<evidence type="ECO:0000313" key="3">
    <source>
        <dbReference type="Proteomes" id="UP000190080"/>
    </source>
</evidence>
<feature type="domain" description="SGNH hydrolase-type esterase" evidence="1">
    <location>
        <begin position="28"/>
        <end position="191"/>
    </location>
</feature>
<organism evidence="2 3">
    <name type="scientific">Clostridium oryzae</name>
    <dbReference type="NCBI Taxonomy" id="1450648"/>
    <lineage>
        <taxon>Bacteria</taxon>
        <taxon>Bacillati</taxon>
        <taxon>Bacillota</taxon>
        <taxon>Clostridia</taxon>
        <taxon>Eubacteriales</taxon>
        <taxon>Clostridiaceae</taxon>
        <taxon>Clostridium</taxon>
    </lineage>
</organism>
<dbReference type="OrthoDB" id="8233337at2"/>
<comment type="caution">
    <text evidence="2">The sequence shown here is derived from an EMBL/GenBank/DDBJ whole genome shotgun (WGS) entry which is preliminary data.</text>
</comment>
<dbReference type="EMBL" id="MZGV01000012">
    <property type="protein sequence ID" value="OPJ62913.1"/>
    <property type="molecule type" value="Genomic_DNA"/>
</dbReference>
<dbReference type="RefSeq" id="WP_079422947.1">
    <property type="nucleotide sequence ID" value="NZ_MZGV01000012.1"/>
</dbReference>
<sequence length="364" mass="42226">MELNIYQKRSGFPRLLKAIKKGEVIIGFIGGSITDQSSATRWPEYVCSWFVERFPNVRFYIENAAIGGTGSDLAVFRADRDLIDRNCDIVFVEYAVNDNEQETEKRMRSREGLIRKLLKEDRDLLITYTYMQDMYTDMMDGKVPATVDEFEQLAAHYDISSVWMGLYALEEVKKGRMRWEEWLPDGLHPDFRGSLSYAQSVTNFLEQELVSNPNYKALAAGKNIKEPFNKKNWENAYILPFSEVETRGPWMIRRWSKMAWTDQVLSTSAVGAKMQFDFEGTGLMLAFDFGTTASEFKYSIDGQEWIETNREREWWMPESGQYLTNTLAQDLKYGKHHIEIEVVHGNRNECKGTNFRLAFIGVIV</sequence>
<proteinExistence type="predicted"/>
<dbReference type="SUPFAM" id="SSF52266">
    <property type="entry name" value="SGNH hydrolase"/>
    <property type="match status" value="1"/>
</dbReference>
<dbReference type="Gene3D" id="2.60.120.260">
    <property type="entry name" value="Galactose-binding domain-like"/>
    <property type="match status" value="1"/>
</dbReference>
<reference evidence="2 3" key="1">
    <citation type="submission" date="2017-03" db="EMBL/GenBank/DDBJ databases">
        <title>Genome sequence of Clostridium oryzae DSM 28571.</title>
        <authorList>
            <person name="Poehlein A."/>
            <person name="Daniel R."/>
        </authorList>
    </citation>
    <scope>NUCLEOTIDE SEQUENCE [LARGE SCALE GENOMIC DNA]</scope>
    <source>
        <strain evidence="2 3">DSM 28571</strain>
    </source>
</reference>
<accession>A0A1V4ISM9</accession>
<dbReference type="Gene3D" id="3.40.50.1110">
    <property type="entry name" value="SGNH hydrolase"/>
    <property type="match status" value="1"/>
</dbReference>
<dbReference type="CDD" id="cd00229">
    <property type="entry name" value="SGNH_hydrolase"/>
    <property type="match status" value="1"/>
</dbReference>
<keyword evidence="3" id="KW-1185">Reference proteome</keyword>
<name>A0A1V4ISM9_9CLOT</name>
<evidence type="ECO:0000259" key="1">
    <source>
        <dbReference type="Pfam" id="PF13472"/>
    </source>
</evidence>
<evidence type="ECO:0000313" key="2">
    <source>
        <dbReference type="EMBL" id="OPJ62913.1"/>
    </source>
</evidence>
<dbReference type="AlphaFoldDB" id="A0A1V4ISM9"/>
<dbReference type="STRING" id="1450648.CLORY_15370"/>
<dbReference type="InterPro" id="IPR013830">
    <property type="entry name" value="SGNH_hydro"/>
</dbReference>
<dbReference type="Proteomes" id="UP000190080">
    <property type="component" value="Unassembled WGS sequence"/>
</dbReference>
<gene>
    <name evidence="2" type="ORF">CLORY_15370</name>
</gene>
<dbReference type="InterPro" id="IPR036514">
    <property type="entry name" value="SGNH_hydro_sf"/>
</dbReference>
<dbReference type="PANTHER" id="PTHR34407:SF1">
    <property type="entry name" value="SGNH HYDROLASE-TYPE ESTERASE DOMAIN-CONTAINING PROTEIN"/>
    <property type="match status" value="1"/>
</dbReference>
<dbReference type="Pfam" id="PF13472">
    <property type="entry name" value="Lipase_GDSL_2"/>
    <property type="match status" value="1"/>
</dbReference>
<protein>
    <recommendedName>
        <fullName evidence="1">SGNH hydrolase-type esterase domain-containing protein</fullName>
    </recommendedName>
</protein>
<dbReference type="PANTHER" id="PTHR34407">
    <property type="entry name" value="EXPRESSED PROTEIN"/>
    <property type="match status" value="1"/>
</dbReference>